<dbReference type="Proteomes" id="UP000007875">
    <property type="component" value="Unassembled WGS sequence"/>
</dbReference>
<keyword evidence="4 10" id="KW-0808">Transferase</keyword>
<comment type="cofactor">
    <cofactor evidence="10">
        <name>Mg(2+)</name>
        <dbReference type="ChEBI" id="CHEBI:18420"/>
    </cofactor>
    <text evidence="10">Binds 3 Mg(2+) ions per subunit.</text>
</comment>
<dbReference type="Ensembl" id="ENSCSAVT00000000456.1">
    <property type="protein sequence ID" value="ENSCSAVP00000000451.1"/>
    <property type="gene ID" value="ENSCSAVG00000000263.1"/>
</dbReference>
<evidence type="ECO:0000313" key="12">
    <source>
        <dbReference type="Ensembl" id="ENSCSAVP00000000451.1"/>
    </source>
</evidence>
<feature type="active site" description="Proton acceptor" evidence="9">
    <location>
        <position position="343"/>
    </location>
</feature>
<keyword evidence="10" id="KW-0460">Magnesium</keyword>
<comment type="subunit">
    <text evidence="10">Monomer.</text>
</comment>
<dbReference type="CDD" id="cd01168">
    <property type="entry name" value="adenosine_kinase"/>
    <property type="match status" value="1"/>
</dbReference>
<dbReference type="InterPro" id="IPR002173">
    <property type="entry name" value="Carboh/pur_kinase_PfkB_CS"/>
</dbReference>
<evidence type="ECO:0000256" key="10">
    <source>
        <dbReference type="RuleBase" id="RU368116"/>
    </source>
</evidence>
<reference evidence="13" key="1">
    <citation type="submission" date="2003-08" db="EMBL/GenBank/DDBJ databases">
        <authorList>
            <person name="Birren B."/>
            <person name="Nusbaum C."/>
            <person name="Abebe A."/>
            <person name="Abouelleil A."/>
            <person name="Adekoya E."/>
            <person name="Ait-zahra M."/>
            <person name="Allen N."/>
            <person name="Allen T."/>
            <person name="An P."/>
            <person name="Anderson M."/>
            <person name="Anderson S."/>
            <person name="Arachchi H."/>
            <person name="Armbruster J."/>
            <person name="Bachantsang P."/>
            <person name="Baldwin J."/>
            <person name="Barry A."/>
            <person name="Bayul T."/>
            <person name="Blitshsteyn B."/>
            <person name="Bloom T."/>
            <person name="Blye J."/>
            <person name="Boguslavskiy L."/>
            <person name="Borowsky M."/>
            <person name="Boukhgalter B."/>
            <person name="Brunache A."/>
            <person name="Butler J."/>
            <person name="Calixte N."/>
            <person name="Calvo S."/>
            <person name="Camarata J."/>
            <person name="Campo K."/>
            <person name="Chang J."/>
            <person name="Cheshatsang Y."/>
            <person name="Citroen M."/>
            <person name="Collymore A."/>
            <person name="Considine T."/>
            <person name="Cook A."/>
            <person name="Cooke P."/>
            <person name="Corum B."/>
            <person name="Cuomo C."/>
            <person name="David R."/>
            <person name="Dawoe T."/>
            <person name="Degray S."/>
            <person name="Dodge S."/>
            <person name="Dooley K."/>
            <person name="Dorje P."/>
            <person name="Dorjee K."/>
            <person name="Dorris L."/>
            <person name="Duffey N."/>
            <person name="Dupes A."/>
            <person name="Elkins T."/>
            <person name="Engels R."/>
            <person name="Erickson J."/>
            <person name="Farina A."/>
            <person name="Faro S."/>
            <person name="Ferreira P."/>
            <person name="Fischer H."/>
            <person name="Fitzgerald M."/>
            <person name="Foley K."/>
            <person name="Gage D."/>
            <person name="Galagan J."/>
            <person name="Gearin G."/>
            <person name="Gnerre S."/>
            <person name="Gnirke A."/>
            <person name="Goyette A."/>
            <person name="Graham J."/>
            <person name="Grandbois E."/>
            <person name="Gyaltsen K."/>
            <person name="Hafez N."/>
            <person name="Hagopian D."/>
            <person name="Hagos B."/>
            <person name="Hall J."/>
            <person name="Hatcher B."/>
            <person name="Heller A."/>
            <person name="Higgins H."/>
            <person name="Honan T."/>
            <person name="Horn A."/>
            <person name="Houde N."/>
            <person name="Hughes L."/>
            <person name="Hulme W."/>
            <person name="Husby E."/>
            <person name="Iliev I."/>
            <person name="Jaffe D."/>
            <person name="Jones C."/>
            <person name="Kamal M."/>
            <person name="Kamat A."/>
            <person name="Kamvysselis M."/>
            <person name="Karlsson E."/>
            <person name="Kells C."/>
            <person name="Kieu A."/>
            <person name="Kisner P."/>
            <person name="Kodira C."/>
            <person name="Kulbokas E."/>
            <person name="Labutti K."/>
            <person name="Lama D."/>
            <person name="Landers T."/>
            <person name="Leger J."/>
            <person name="Levine S."/>
            <person name="Lewis D."/>
            <person name="Lewis T."/>
            <person name="Lindblad-toh K."/>
            <person name="Liu X."/>
            <person name="Lokyitsang T."/>
            <person name="Lokyitsang Y."/>
            <person name="Lucien O."/>
            <person name="Lui A."/>
            <person name="Ma L.J."/>
            <person name="Mabbitt R."/>
            <person name="Macdonald J."/>
            <person name="Maclean C."/>
            <person name="Major J."/>
            <person name="Manning J."/>
            <person name="Marabella R."/>
            <person name="Maru K."/>
            <person name="Matthews C."/>
            <person name="Mauceli E."/>
            <person name="Mccarthy M."/>
            <person name="Mcdonough S."/>
            <person name="Mcghee T."/>
            <person name="Meldrim J."/>
            <person name="Meneus L."/>
            <person name="Mesirov J."/>
            <person name="Mihalev A."/>
            <person name="Mihova T."/>
            <person name="Mikkelsen T."/>
            <person name="Mlenga V."/>
            <person name="Moru K."/>
            <person name="Mozes J."/>
            <person name="Mulrain L."/>
            <person name="Munson G."/>
            <person name="Naylor J."/>
            <person name="Newes C."/>
            <person name="Nguyen C."/>
            <person name="Nguyen N."/>
            <person name="Nguyen T."/>
            <person name="Nicol R."/>
            <person name="Nielsen C."/>
            <person name="Nizzari M."/>
            <person name="Norbu C."/>
            <person name="Norbu N."/>
            <person name="O'donnell P."/>
            <person name="Okoawo O."/>
            <person name="O'leary S."/>
            <person name="Omotosho B."/>
            <person name="O'neill K."/>
            <person name="Osman S."/>
            <person name="Parker S."/>
            <person name="Perrin D."/>
            <person name="Phunkhang P."/>
            <person name="Piqani B."/>
            <person name="Purcell S."/>
            <person name="Rachupka T."/>
            <person name="Ramasamy U."/>
            <person name="Rameau R."/>
            <person name="Ray V."/>
            <person name="Raymond C."/>
            <person name="Retta R."/>
            <person name="Richardson S."/>
            <person name="Rise C."/>
            <person name="Rodriguez J."/>
            <person name="Rogers J."/>
            <person name="Rogov P."/>
            <person name="Rutman M."/>
            <person name="Schupbach R."/>
            <person name="Seaman C."/>
            <person name="Settipalli S."/>
            <person name="Sharpe T."/>
            <person name="Sheridan J."/>
            <person name="Sherpa N."/>
            <person name="Shi J."/>
            <person name="Smirnov S."/>
            <person name="Smith C."/>
            <person name="Sougnez C."/>
            <person name="Spencer B."/>
            <person name="Stalker J."/>
            <person name="Stange-thomann N."/>
            <person name="Stavropoulos S."/>
            <person name="Stetson K."/>
            <person name="Stone C."/>
            <person name="Stone S."/>
            <person name="Stubbs M."/>
            <person name="Talamas J."/>
            <person name="Tchuinga P."/>
            <person name="Tenzing P."/>
            <person name="Tesfaye S."/>
            <person name="Theodore J."/>
            <person name="Thoulutsang Y."/>
            <person name="Topham K."/>
            <person name="Towey S."/>
            <person name="Tsamla T."/>
            <person name="Tsomo N."/>
            <person name="Vallee D."/>
            <person name="Vassiliev H."/>
            <person name="Venkataraman V."/>
            <person name="Vinson J."/>
            <person name="Vo A."/>
            <person name="Wade C."/>
            <person name="Wang S."/>
            <person name="Wangchuk T."/>
            <person name="Wangdi T."/>
            <person name="Whittaker C."/>
            <person name="Wilkinson J."/>
            <person name="Wu Y."/>
            <person name="Wyman D."/>
            <person name="Yadav S."/>
            <person name="Yang S."/>
            <person name="Yang X."/>
            <person name="Yeager S."/>
            <person name="Yee E."/>
            <person name="Young G."/>
            <person name="Zainoun J."/>
            <person name="Zembeck L."/>
            <person name="Zimmer A."/>
            <person name="Zody M."/>
            <person name="Lander E."/>
        </authorList>
    </citation>
    <scope>NUCLEOTIDE SEQUENCE [LARGE SCALE GENOMIC DNA]</scope>
</reference>
<comment type="subcellular location">
    <subcellularLocation>
        <location evidence="10">Nucleus</location>
    </subcellularLocation>
</comment>
<dbReference type="AlphaFoldDB" id="H2Y553"/>
<evidence type="ECO:0000256" key="7">
    <source>
        <dbReference type="ARBA" id="ARBA00022777"/>
    </source>
</evidence>
<reference evidence="12" key="2">
    <citation type="submission" date="2025-08" db="UniProtKB">
        <authorList>
            <consortium name="Ensembl"/>
        </authorList>
    </citation>
    <scope>IDENTIFICATION</scope>
</reference>
<evidence type="ECO:0000256" key="2">
    <source>
        <dbReference type="ARBA" id="ARBA00010688"/>
    </source>
</evidence>
<keyword evidence="8 10" id="KW-0067">ATP-binding</keyword>
<reference evidence="12" key="3">
    <citation type="submission" date="2025-09" db="UniProtKB">
        <authorList>
            <consortium name="Ensembl"/>
        </authorList>
    </citation>
    <scope>IDENTIFICATION</scope>
</reference>
<dbReference type="UniPathway" id="UPA00588">
    <property type="reaction ID" value="UER00659"/>
</dbReference>
<evidence type="ECO:0000256" key="5">
    <source>
        <dbReference type="ARBA" id="ARBA00022726"/>
    </source>
</evidence>
<dbReference type="GO" id="GO:0005634">
    <property type="term" value="C:nucleus"/>
    <property type="evidence" value="ECO:0007669"/>
    <property type="project" value="UniProtKB-SubCell"/>
</dbReference>
<dbReference type="EC" id="2.7.1.20" evidence="3 10"/>
<evidence type="ECO:0000259" key="11">
    <source>
        <dbReference type="Pfam" id="PF00294"/>
    </source>
</evidence>
<evidence type="ECO:0000313" key="13">
    <source>
        <dbReference type="Proteomes" id="UP000007875"/>
    </source>
</evidence>
<dbReference type="InterPro" id="IPR001805">
    <property type="entry name" value="Adenokinase"/>
</dbReference>
<comment type="catalytic activity">
    <reaction evidence="10">
        <text>adenosine + ATP = AMP + ADP + H(+)</text>
        <dbReference type="Rhea" id="RHEA:20824"/>
        <dbReference type="ChEBI" id="CHEBI:15378"/>
        <dbReference type="ChEBI" id="CHEBI:16335"/>
        <dbReference type="ChEBI" id="CHEBI:30616"/>
        <dbReference type="ChEBI" id="CHEBI:456215"/>
        <dbReference type="ChEBI" id="CHEBI:456216"/>
        <dbReference type="EC" id="2.7.1.20"/>
    </reaction>
</comment>
<comment type="similarity">
    <text evidence="2 10">Belongs to the carbohydrate kinase PfkB family.</text>
</comment>
<sequence>SFTREGVLFGMGNPLLDISANVGKGYLEKIIVESIILNYPKSLEFYHFVMCYARYNLKANDAILAEEKHLPMYDELVEMFPVEYIAGGATQNSIKVAQWMLKKPLSTTFVGCIGEDNYGNILKEKAEEVGVRTAYYRQSEVPTGLCAALICGYDRSLCANLAAANKYVMSHLEEKENWKLVEQASFYYIAVILVELEIFNLILKYFYCVFQGFFLTVSPDTIMLVAKHAAQNGKTFMMNLSAPFLSQFFTEPMMNAMPYVDILFGNETEAVAFADKHEWGTKDLVEIAKKIAALPKINSTKPRIVVITQGSLPTLVANGELSSEHPIIPLDKSKIVDTNGAGDAFVGGFLSQLVTGMTISECVQGGHFAANLIIQRSGCTFPKDCSFK</sequence>
<dbReference type="GeneTree" id="ENSGT00390000014320"/>
<dbReference type="InterPro" id="IPR011611">
    <property type="entry name" value="PfkB_dom"/>
</dbReference>
<comment type="pathway">
    <text evidence="1 10">Purine metabolism; AMP biosynthesis via salvage pathway; AMP from adenosine: step 1/1.</text>
</comment>
<keyword evidence="5 10" id="KW-0660">Purine salvage</keyword>
<feature type="domain" description="Carbohydrate kinase PfkB" evidence="11">
    <location>
        <begin position="55"/>
        <end position="382"/>
    </location>
</feature>
<dbReference type="GO" id="GO:0006166">
    <property type="term" value="P:purine ribonucleoside salvage"/>
    <property type="evidence" value="ECO:0007669"/>
    <property type="project" value="UniProtKB-KW"/>
</dbReference>
<dbReference type="GO" id="GO:0006144">
    <property type="term" value="P:purine nucleobase metabolic process"/>
    <property type="evidence" value="ECO:0007669"/>
    <property type="project" value="TreeGrafter"/>
</dbReference>
<evidence type="ECO:0000256" key="1">
    <source>
        <dbReference type="ARBA" id="ARBA00004801"/>
    </source>
</evidence>
<accession>H2Y553</accession>
<comment type="function">
    <text evidence="10">ATP dependent phosphorylation of adenosine and other related nucleoside analogs to monophosphate derivatives.</text>
</comment>
<dbReference type="Gene3D" id="3.40.1190.20">
    <property type="match status" value="1"/>
</dbReference>
<evidence type="ECO:0000256" key="4">
    <source>
        <dbReference type="ARBA" id="ARBA00022679"/>
    </source>
</evidence>
<dbReference type="PROSITE" id="PS00584">
    <property type="entry name" value="PFKB_KINASES_2"/>
    <property type="match status" value="1"/>
</dbReference>
<evidence type="ECO:0000256" key="6">
    <source>
        <dbReference type="ARBA" id="ARBA00022741"/>
    </source>
</evidence>
<keyword evidence="6 10" id="KW-0547">Nucleotide-binding</keyword>
<dbReference type="GO" id="GO:0005829">
    <property type="term" value="C:cytosol"/>
    <property type="evidence" value="ECO:0007669"/>
    <property type="project" value="TreeGrafter"/>
</dbReference>
<evidence type="ECO:0000256" key="8">
    <source>
        <dbReference type="ARBA" id="ARBA00022840"/>
    </source>
</evidence>
<protein>
    <recommendedName>
        <fullName evidence="3 10">Adenosine kinase</fullName>
        <shortName evidence="10">AK</shortName>
        <ecNumber evidence="3 10">2.7.1.20</ecNumber>
    </recommendedName>
    <alternativeName>
        <fullName evidence="10">Adenosine 5'-phosphotransferase</fullName>
    </alternativeName>
</protein>
<dbReference type="GO" id="GO:0005524">
    <property type="term" value="F:ATP binding"/>
    <property type="evidence" value="ECO:0007669"/>
    <property type="project" value="UniProtKB-UniRule"/>
</dbReference>
<evidence type="ECO:0000256" key="3">
    <source>
        <dbReference type="ARBA" id="ARBA00012119"/>
    </source>
</evidence>
<dbReference type="InterPro" id="IPR029056">
    <property type="entry name" value="Ribokinase-like"/>
</dbReference>
<dbReference type="Pfam" id="PF00294">
    <property type="entry name" value="PfkB"/>
    <property type="match status" value="1"/>
</dbReference>
<evidence type="ECO:0000256" key="9">
    <source>
        <dbReference type="PIRSR" id="PIRSR601805-1"/>
    </source>
</evidence>
<dbReference type="GO" id="GO:0004001">
    <property type="term" value="F:adenosine kinase activity"/>
    <property type="evidence" value="ECO:0007669"/>
    <property type="project" value="UniProtKB-UniRule"/>
</dbReference>
<dbReference type="SUPFAM" id="SSF53613">
    <property type="entry name" value="Ribokinase-like"/>
    <property type="match status" value="1"/>
</dbReference>
<dbReference type="PRINTS" id="PR00989">
    <property type="entry name" value="ADENOKINASE"/>
</dbReference>
<proteinExistence type="inferred from homology"/>
<keyword evidence="13" id="KW-1185">Reference proteome</keyword>
<dbReference type="PANTHER" id="PTHR45769">
    <property type="entry name" value="ADENOSINE KINASE"/>
    <property type="match status" value="1"/>
</dbReference>
<organism evidence="12 13">
    <name type="scientific">Ciona savignyi</name>
    <name type="common">Pacific transparent sea squirt</name>
    <dbReference type="NCBI Taxonomy" id="51511"/>
    <lineage>
        <taxon>Eukaryota</taxon>
        <taxon>Metazoa</taxon>
        <taxon>Chordata</taxon>
        <taxon>Tunicata</taxon>
        <taxon>Ascidiacea</taxon>
        <taxon>Phlebobranchia</taxon>
        <taxon>Cionidae</taxon>
        <taxon>Ciona</taxon>
    </lineage>
</organism>
<keyword evidence="10" id="KW-0539">Nucleus</keyword>
<keyword evidence="7 10" id="KW-0418">Kinase</keyword>
<name>H2Y553_CIOSA</name>
<dbReference type="PANTHER" id="PTHR45769:SF3">
    <property type="entry name" value="ADENOSINE KINASE"/>
    <property type="match status" value="1"/>
</dbReference>
<dbReference type="GO" id="GO:0044209">
    <property type="term" value="P:AMP salvage"/>
    <property type="evidence" value="ECO:0007669"/>
    <property type="project" value="UniProtKB-UniRule"/>
</dbReference>
<dbReference type="FunFam" id="3.40.1190.20:FF:000006">
    <property type="entry name" value="Adenosine kinase 2"/>
    <property type="match status" value="1"/>
</dbReference>